<dbReference type="AlphaFoldDB" id="A0AA35TBW7"/>
<comment type="similarity">
    <text evidence="2">Belongs to the UPF0718 family.</text>
</comment>
<feature type="transmembrane region" description="Helical" evidence="7">
    <location>
        <begin position="108"/>
        <end position="133"/>
    </location>
</feature>
<comment type="caution">
    <text evidence="8">The sequence shown here is derived from an EMBL/GenBank/DDBJ whole genome shotgun (WGS) entry which is preliminary data.</text>
</comment>
<evidence type="ECO:0000256" key="7">
    <source>
        <dbReference type="SAM" id="Phobius"/>
    </source>
</evidence>
<dbReference type="PANTHER" id="PTHR34184:SF4">
    <property type="entry name" value="UPF0718 PROTEIN YCGR"/>
    <property type="match status" value="1"/>
</dbReference>
<dbReference type="Pfam" id="PF03773">
    <property type="entry name" value="ArsP_1"/>
    <property type="match status" value="1"/>
</dbReference>
<feature type="transmembrane region" description="Helical" evidence="7">
    <location>
        <begin position="28"/>
        <end position="48"/>
    </location>
</feature>
<feature type="transmembrane region" description="Helical" evidence="7">
    <location>
        <begin position="154"/>
        <end position="180"/>
    </location>
</feature>
<evidence type="ECO:0000256" key="4">
    <source>
        <dbReference type="ARBA" id="ARBA00022692"/>
    </source>
</evidence>
<name>A0AA35TBW7_GEOBA</name>
<dbReference type="InterPro" id="IPR052923">
    <property type="entry name" value="UPF0718"/>
</dbReference>
<keyword evidence="4 7" id="KW-0812">Transmembrane</keyword>
<evidence type="ECO:0000256" key="1">
    <source>
        <dbReference type="ARBA" id="ARBA00004651"/>
    </source>
</evidence>
<evidence type="ECO:0000256" key="2">
    <source>
        <dbReference type="ARBA" id="ARBA00006386"/>
    </source>
</evidence>
<proteinExistence type="inferred from homology"/>
<evidence type="ECO:0000256" key="3">
    <source>
        <dbReference type="ARBA" id="ARBA00022475"/>
    </source>
</evidence>
<dbReference type="EMBL" id="CASHTH010003452">
    <property type="protein sequence ID" value="CAI8045148.1"/>
    <property type="molecule type" value="Genomic_DNA"/>
</dbReference>
<keyword evidence="3" id="KW-1003">Cell membrane</keyword>
<dbReference type="Proteomes" id="UP001174909">
    <property type="component" value="Unassembled WGS sequence"/>
</dbReference>
<gene>
    <name evidence="8" type="ORF">GBAR_LOCUS24988</name>
</gene>
<dbReference type="GO" id="GO:0005886">
    <property type="term" value="C:plasma membrane"/>
    <property type="evidence" value="ECO:0007669"/>
    <property type="project" value="UniProtKB-SubCell"/>
</dbReference>
<keyword evidence="9" id="KW-1185">Reference proteome</keyword>
<evidence type="ECO:0000256" key="6">
    <source>
        <dbReference type="ARBA" id="ARBA00023136"/>
    </source>
</evidence>
<protein>
    <submittedName>
        <fullName evidence="8">UPF0718 protein YcgR</fullName>
    </submittedName>
</protein>
<dbReference type="InterPro" id="IPR005524">
    <property type="entry name" value="DUF318"/>
</dbReference>
<evidence type="ECO:0000313" key="9">
    <source>
        <dbReference type="Proteomes" id="UP001174909"/>
    </source>
</evidence>
<keyword evidence="5 7" id="KW-1133">Transmembrane helix</keyword>
<comment type="subcellular location">
    <subcellularLocation>
        <location evidence="1">Cell membrane</location>
        <topology evidence="1">Multi-pass membrane protein</topology>
    </subcellularLocation>
</comment>
<accession>A0AA35TBW7</accession>
<dbReference type="PANTHER" id="PTHR34184">
    <property type="entry name" value="UPF0718 PROTEIN YCGR"/>
    <property type="match status" value="1"/>
</dbReference>
<reference evidence="8" key="1">
    <citation type="submission" date="2023-03" db="EMBL/GenBank/DDBJ databases">
        <authorList>
            <person name="Steffen K."/>
            <person name="Cardenas P."/>
        </authorList>
    </citation>
    <scope>NUCLEOTIDE SEQUENCE</scope>
</reference>
<feature type="transmembrane region" description="Helical" evidence="7">
    <location>
        <begin position="78"/>
        <end position="102"/>
    </location>
</feature>
<evidence type="ECO:0000256" key="5">
    <source>
        <dbReference type="ARBA" id="ARBA00022989"/>
    </source>
</evidence>
<organism evidence="8 9">
    <name type="scientific">Geodia barretti</name>
    <name type="common">Barrett's horny sponge</name>
    <dbReference type="NCBI Taxonomy" id="519541"/>
    <lineage>
        <taxon>Eukaryota</taxon>
        <taxon>Metazoa</taxon>
        <taxon>Porifera</taxon>
        <taxon>Demospongiae</taxon>
        <taxon>Heteroscleromorpha</taxon>
        <taxon>Tetractinellida</taxon>
        <taxon>Astrophorina</taxon>
        <taxon>Geodiidae</taxon>
        <taxon>Geodia</taxon>
    </lineage>
</organism>
<sequence>MPRRRRVGAFVVDALLHGSTDLFDMGRYLVIGCALAALLQTLMPQSVLLDIGRGGAGSVATMLGLGYLLSVCSSVDAFLALAFTSTFAPASILAFLVFGPMVDVKSTLLFMSVFRANAVIYLVAIPLVTDVHGSDHRAQSGAMGVRAGLDRSRLLAAVVLYGIVAILLQRLLTGTLVYYINPRYEWLTWVAVAGLESWRWR</sequence>
<evidence type="ECO:0000313" key="8">
    <source>
        <dbReference type="EMBL" id="CAI8045148.1"/>
    </source>
</evidence>
<keyword evidence="6 7" id="KW-0472">Membrane</keyword>